<dbReference type="PANTHER" id="PTHR11839">
    <property type="entry name" value="UDP/ADP-SUGAR PYROPHOSPHATASE"/>
    <property type="match status" value="1"/>
</dbReference>
<protein>
    <submittedName>
        <fullName evidence="5">NUDIX domain-containing protein</fullName>
    </submittedName>
</protein>
<accession>A0ABS6YZS5</accession>
<evidence type="ECO:0000313" key="6">
    <source>
        <dbReference type="Proteomes" id="UP000812013"/>
    </source>
</evidence>
<comment type="caution">
    <text evidence="5">The sequence shown here is derived from an EMBL/GenBank/DDBJ whole genome shotgun (WGS) entry which is preliminary data.</text>
</comment>
<gene>
    <name evidence="5" type="ORF">GPJ59_03530</name>
</gene>
<dbReference type="Proteomes" id="UP000812013">
    <property type="component" value="Unassembled WGS sequence"/>
</dbReference>
<dbReference type="InterPro" id="IPR015797">
    <property type="entry name" value="NUDIX_hydrolase-like_dom_sf"/>
</dbReference>
<evidence type="ECO:0000259" key="4">
    <source>
        <dbReference type="PROSITE" id="PS51462"/>
    </source>
</evidence>
<dbReference type="InterPro" id="IPR000086">
    <property type="entry name" value="NUDIX_hydrolase_dom"/>
</dbReference>
<proteinExistence type="predicted"/>
<dbReference type="Pfam" id="PF00293">
    <property type="entry name" value="NUDIX"/>
    <property type="match status" value="1"/>
</dbReference>
<reference evidence="5 6" key="1">
    <citation type="submission" date="2019-12" db="EMBL/GenBank/DDBJ databases">
        <title>Genome sequence of Streptomyces bambusae.</title>
        <authorList>
            <person name="Bansal K."/>
            <person name="Choksket S."/>
            <person name="Korpole S."/>
            <person name="Patil P.B."/>
        </authorList>
    </citation>
    <scope>NUCLEOTIDE SEQUENCE [LARGE SCALE GENOMIC DNA]</scope>
    <source>
        <strain evidence="5 6">SK60</strain>
    </source>
</reference>
<dbReference type="RefSeq" id="WP_219664865.1">
    <property type="nucleotide sequence ID" value="NZ_WTFF01000011.1"/>
</dbReference>
<comment type="cofactor">
    <cofactor evidence="1">
        <name>Mg(2+)</name>
        <dbReference type="ChEBI" id="CHEBI:18420"/>
    </cofactor>
</comment>
<evidence type="ECO:0000256" key="2">
    <source>
        <dbReference type="ARBA" id="ARBA00022801"/>
    </source>
</evidence>
<name>A0ABS6YZS5_9ACTN</name>
<dbReference type="SUPFAM" id="SSF55811">
    <property type="entry name" value="Nudix"/>
    <property type="match status" value="1"/>
</dbReference>
<evidence type="ECO:0000313" key="5">
    <source>
        <dbReference type="EMBL" id="MBW5480985.1"/>
    </source>
</evidence>
<dbReference type="PANTHER" id="PTHR11839:SF18">
    <property type="entry name" value="NUDIX HYDROLASE DOMAIN-CONTAINING PROTEIN"/>
    <property type="match status" value="1"/>
</dbReference>
<sequence>MTPSEEGRVGGPDAEHPPGEGSGWRHLDTRLLHQGDFLTLCQDRVVRPDGAAGTYDHVVTADAARVVALDGDGRIALVEDGFYLLGRRVLHLPGGGIEAGEPPEEAARRECAEEIGRRPGHVQLLTVLHPLPGSTAAATHVFLATGLTPDRRAARDATEAAMTVHWTPVEEAVQAAVSGRITEAGSVVGLLLAARLLPGAP</sequence>
<dbReference type="PROSITE" id="PS51462">
    <property type="entry name" value="NUDIX"/>
    <property type="match status" value="1"/>
</dbReference>
<dbReference type="EMBL" id="WTFF01000011">
    <property type="protein sequence ID" value="MBW5480985.1"/>
    <property type="molecule type" value="Genomic_DNA"/>
</dbReference>
<dbReference type="PRINTS" id="PR00502">
    <property type="entry name" value="NUDIXFAMILY"/>
</dbReference>
<evidence type="ECO:0000256" key="3">
    <source>
        <dbReference type="SAM" id="MobiDB-lite"/>
    </source>
</evidence>
<feature type="domain" description="Nudix hydrolase" evidence="4">
    <location>
        <begin position="59"/>
        <end position="189"/>
    </location>
</feature>
<organism evidence="5 6">
    <name type="scientific">Streptomyces bambusae</name>
    <dbReference type="NCBI Taxonomy" id="1550616"/>
    <lineage>
        <taxon>Bacteria</taxon>
        <taxon>Bacillati</taxon>
        <taxon>Actinomycetota</taxon>
        <taxon>Actinomycetes</taxon>
        <taxon>Kitasatosporales</taxon>
        <taxon>Streptomycetaceae</taxon>
        <taxon>Streptomyces</taxon>
    </lineage>
</organism>
<dbReference type="InterPro" id="IPR020476">
    <property type="entry name" value="Nudix_hydrolase"/>
</dbReference>
<dbReference type="Gene3D" id="3.90.79.10">
    <property type="entry name" value="Nucleoside Triphosphate Pyrophosphohydrolase"/>
    <property type="match status" value="1"/>
</dbReference>
<keyword evidence="2" id="KW-0378">Hydrolase</keyword>
<feature type="region of interest" description="Disordered" evidence="3">
    <location>
        <begin position="1"/>
        <end position="25"/>
    </location>
</feature>
<keyword evidence="6" id="KW-1185">Reference proteome</keyword>
<evidence type="ECO:0000256" key="1">
    <source>
        <dbReference type="ARBA" id="ARBA00001946"/>
    </source>
</evidence>